<name>A0AA88HC71_ARTSF</name>
<reference evidence="1" key="1">
    <citation type="submission" date="2023-07" db="EMBL/GenBank/DDBJ databases">
        <title>Chromosome-level genome assembly of Artemia franciscana.</title>
        <authorList>
            <person name="Jo E."/>
        </authorList>
    </citation>
    <scope>NUCLEOTIDE SEQUENCE</scope>
    <source>
        <tissue evidence="1">Whole body</tissue>
    </source>
</reference>
<protein>
    <submittedName>
        <fullName evidence="1">Uncharacterized protein</fullName>
    </submittedName>
</protein>
<evidence type="ECO:0000313" key="1">
    <source>
        <dbReference type="EMBL" id="KAK2706203.1"/>
    </source>
</evidence>
<proteinExistence type="predicted"/>
<gene>
    <name evidence="1" type="ORF">QYM36_016291</name>
</gene>
<dbReference type="AlphaFoldDB" id="A0AA88HC71"/>
<dbReference type="Proteomes" id="UP001187531">
    <property type="component" value="Unassembled WGS sequence"/>
</dbReference>
<evidence type="ECO:0000313" key="2">
    <source>
        <dbReference type="Proteomes" id="UP001187531"/>
    </source>
</evidence>
<sequence length="147" mass="17102">MGKFGHGTRNRRGECLLECYLKNELVANTLFKHRERRKVMGRSPDRTTKNCMDYVLVPKRWKTSTLDTVTFAGGDFDSDHTLVMAYFRLRLKSTTKLQKKVSRLRTKLLIDESTRNRYRMNLDLALKTLLENSSMNPEGIDLDALPM</sequence>
<keyword evidence="2" id="KW-1185">Reference proteome</keyword>
<accession>A0AA88HC71</accession>
<organism evidence="1 2">
    <name type="scientific">Artemia franciscana</name>
    <name type="common">Brine shrimp</name>
    <name type="synonym">Artemia sanfranciscana</name>
    <dbReference type="NCBI Taxonomy" id="6661"/>
    <lineage>
        <taxon>Eukaryota</taxon>
        <taxon>Metazoa</taxon>
        <taxon>Ecdysozoa</taxon>
        <taxon>Arthropoda</taxon>
        <taxon>Crustacea</taxon>
        <taxon>Branchiopoda</taxon>
        <taxon>Anostraca</taxon>
        <taxon>Artemiidae</taxon>
        <taxon>Artemia</taxon>
    </lineage>
</organism>
<comment type="caution">
    <text evidence="1">The sequence shown here is derived from an EMBL/GenBank/DDBJ whole genome shotgun (WGS) entry which is preliminary data.</text>
</comment>
<dbReference type="EMBL" id="JAVRJZ010000020">
    <property type="protein sequence ID" value="KAK2706203.1"/>
    <property type="molecule type" value="Genomic_DNA"/>
</dbReference>